<reference evidence="22 23" key="1">
    <citation type="submission" date="2020-04" db="EMBL/GenBank/DDBJ databases">
        <title>Plant Genome Project.</title>
        <authorList>
            <person name="Zhang R.-G."/>
        </authorList>
    </citation>
    <scope>NUCLEOTIDE SEQUENCE [LARGE SCALE GENOMIC DNA]</scope>
    <source>
        <strain evidence="22">YNK0</strain>
        <tissue evidence="22">Leaf</tissue>
    </source>
</reference>
<name>A0A834Z7B3_TETSI</name>
<evidence type="ECO:0000256" key="3">
    <source>
        <dbReference type="ARBA" id="ARBA00010217"/>
    </source>
</evidence>
<evidence type="ECO:0000256" key="20">
    <source>
        <dbReference type="SAM" id="SignalP"/>
    </source>
</evidence>
<evidence type="ECO:0000313" key="22">
    <source>
        <dbReference type="EMBL" id="KAF8400650.1"/>
    </source>
</evidence>
<dbReference type="FunFam" id="1.10.510.10:FF:001026">
    <property type="entry name" value="probable L-type lectin-domain containing receptor kinase S.5"/>
    <property type="match status" value="1"/>
</dbReference>
<feature type="domain" description="Protein kinase" evidence="21">
    <location>
        <begin position="357"/>
        <end position="621"/>
    </location>
</feature>
<evidence type="ECO:0000256" key="8">
    <source>
        <dbReference type="ARBA" id="ARBA00022692"/>
    </source>
</evidence>
<keyword evidence="13 17" id="KW-0067">ATP-binding</keyword>
<accession>A0A834Z7B3</accession>
<comment type="subcellular location">
    <subcellularLocation>
        <location evidence="1">Cell membrane</location>
        <topology evidence="1">Single-pass type I membrane protein</topology>
    </subcellularLocation>
</comment>
<keyword evidence="7" id="KW-0808">Transferase</keyword>
<dbReference type="PROSITE" id="PS50011">
    <property type="entry name" value="PROTEIN_KINASE_DOM"/>
    <property type="match status" value="1"/>
</dbReference>
<gene>
    <name evidence="22" type="ORF">HHK36_013949</name>
</gene>
<dbReference type="InterPro" id="IPR008271">
    <property type="entry name" value="Ser/Thr_kinase_AS"/>
</dbReference>
<evidence type="ECO:0000256" key="7">
    <source>
        <dbReference type="ARBA" id="ARBA00022679"/>
    </source>
</evidence>
<feature type="signal peptide" evidence="20">
    <location>
        <begin position="1"/>
        <end position="30"/>
    </location>
</feature>
<evidence type="ECO:0000259" key="21">
    <source>
        <dbReference type="PROSITE" id="PS50011"/>
    </source>
</evidence>
<dbReference type="CDD" id="cd06899">
    <property type="entry name" value="lectin_legume_LecRK_Arcelin_ConA"/>
    <property type="match status" value="1"/>
</dbReference>
<sequence length="676" mass="74265">MKNGFAMLLLSSTTMFMLLVLSSFLNQASLSSVDPLTFSFPSFDSKSCDEGGELICSGSATAGDGYLNLTPGPQQTNVTMPLPINNVGQVLYKHPVFAWPAIISTIFTIRISKYPNSIASGDGMTFFMAKDNLPSPANSYGAFLGFFNRTTEGSITHQLAVELDTYMNEFDPDDNHVGIDTRSIKSLATMNLKSIGIDLKLGREVKVKIEYDGWRKKLHISAAYGRDPLVSVLNHSIIMSDTVPRSVYVGFTGSTGSVLETHQILNWVFSSIPLPESSLKGDLERSNKIKTILIIVFPIITGLLVLGTCTYPLVRKARRWKNESNNKSEDIESRSRSAANAPKIFTLKQLSKATSNFSKENLLGTGGFGSVYRGDISDPPSTIAVKKISATSNQGEREFLAEICTIGRLRHKNIVQLQGWCHEHEHLLLVYEFMPNGSLDRFISKGFLDWQTRYNILTGLASALLYLHEECGNTVVHRDVKPNNVMLDSEYNAHLGDFGLARLLQNETSVTTRLAGTPGYLAPECGYTGKATPECDVYSFGIVVLEVVCGRRVLGGVEEESLVDYVWDLHGKGELLQSVDGKLEGKYEEEQVKRALQIGIACSHPDSMLRPRIRKVVHMFLNPNEPLMDLPESRPNAIYVSIHSSASTSNGLGSSVASGQCSGTTLPDETTVQYGR</sequence>
<dbReference type="Pfam" id="PF00139">
    <property type="entry name" value="Lectin_legB"/>
    <property type="match status" value="1"/>
</dbReference>
<evidence type="ECO:0000256" key="17">
    <source>
        <dbReference type="PROSITE-ProRule" id="PRU10141"/>
    </source>
</evidence>
<dbReference type="SUPFAM" id="SSF56112">
    <property type="entry name" value="Protein kinase-like (PK-like)"/>
    <property type="match status" value="1"/>
</dbReference>
<feature type="transmembrane region" description="Helical" evidence="19">
    <location>
        <begin position="292"/>
        <end position="314"/>
    </location>
</feature>
<keyword evidence="8 19" id="KW-0812">Transmembrane</keyword>
<evidence type="ECO:0000256" key="5">
    <source>
        <dbReference type="ARBA" id="ARBA00022475"/>
    </source>
</evidence>
<evidence type="ECO:0000256" key="6">
    <source>
        <dbReference type="ARBA" id="ARBA00022527"/>
    </source>
</evidence>
<keyword evidence="14 19" id="KW-1133">Transmembrane helix</keyword>
<dbReference type="EC" id="2.7.11.1" evidence="4"/>
<keyword evidence="5" id="KW-1003">Cell membrane</keyword>
<dbReference type="PANTHER" id="PTHR27007">
    <property type="match status" value="1"/>
</dbReference>
<keyword evidence="12" id="KW-0418">Kinase</keyword>
<keyword evidence="9 20" id="KW-0732">Signal</keyword>
<organism evidence="22 23">
    <name type="scientific">Tetracentron sinense</name>
    <name type="common">Spur-leaf</name>
    <dbReference type="NCBI Taxonomy" id="13715"/>
    <lineage>
        <taxon>Eukaryota</taxon>
        <taxon>Viridiplantae</taxon>
        <taxon>Streptophyta</taxon>
        <taxon>Embryophyta</taxon>
        <taxon>Tracheophyta</taxon>
        <taxon>Spermatophyta</taxon>
        <taxon>Magnoliopsida</taxon>
        <taxon>Trochodendrales</taxon>
        <taxon>Trochodendraceae</taxon>
        <taxon>Tetracentron</taxon>
    </lineage>
</organism>
<keyword evidence="11 17" id="KW-0547">Nucleotide-binding</keyword>
<comment type="similarity">
    <text evidence="3">In the C-terminal section; belongs to the protein kinase superfamily. Ser/Thr protein kinase family.</text>
</comment>
<evidence type="ECO:0000256" key="2">
    <source>
        <dbReference type="ARBA" id="ARBA00008536"/>
    </source>
</evidence>
<dbReference type="FunFam" id="3.30.200.20:FF:000178">
    <property type="entry name" value="serine/threonine-protein kinase PBS1-like"/>
    <property type="match status" value="1"/>
</dbReference>
<dbReference type="InterPro" id="IPR050528">
    <property type="entry name" value="L-type_Lectin-RKs"/>
</dbReference>
<dbReference type="InterPro" id="IPR013320">
    <property type="entry name" value="ConA-like_dom_sf"/>
</dbReference>
<feature type="compositionally biased region" description="Polar residues" evidence="18">
    <location>
        <begin position="656"/>
        <end position="676"/>
    </location>
</feature>
<evidence type="ECO:0000256" key="16">
    <source>
        <dbReference type="ARBA" id="ARBA00023180"/>
    </source>
</evidence>
<dbReference type="InterPro" id="IPR017441">
    <property type="entry name" value="Protein_kinase_ATP_BS"/>
</dbReference>
<keyword evidence="10" id="KW-0430">Lectin</keyword>
<evidence type="ECO:0000256" key="1">
    <source>
        <dbReference type="ARBA" id="ARBA00004251"/>
    </source>
</evidence>
<evidence type="ECO:0000256" key="12">
    <source>
        <dbReference type="ARBA" id="ARBA00022777"/>
    </source>
</evidence>
<feature type="region of interest" description="Disordered" evidence="18">
    <location>
        <begin position="647"/>
        <end position="676"/>
    </location>
</feature>
<dbReference type="SMART" id="SM00220">
    <property type="entry name" value="S_TKc"/>
    <property type="match status" value="1"/>
</dbReference>
<keyword evidence="6" id="KW-0723">Serine/threonine-protein kinase</keyword>
<feature type="binding site" evidence="17">
    <location>
        <position position="387"/>
    </location>
    <ligand>
        <name>ATP</name>
        <dbReference type="ChEBI" id="CHEBI:30616"/>
    </ligand>
</feature>
<evidence type="ECO:0000256" key="19">
    <source>
        <dbReference type="SAM" id="Phobius"/>
    </source>
</evidence>
<dbReference type="PROSITE" id="PS00108">
    <property type="entry name" value="PROTEIN_KINASE_ST"/>
    <property type="match status" value="1"/>
</dbReference>
<dbReference type="GO" id="GO:0004674">
    <property type="term" value="F:protein serine/threonine kinase activity"/>
    <property type="evidence" value="ECO:0007669"/>
    <property type="project" value="UniProtKB-KW"/>
</dbReference>
<dbReference type="InterPro" id="IPR001220">
    <property type="entry name" value="Legume_lectin_dom"/>
</dbReference>
<dbReference type="InterPro" id="IPR011009">
    <property type="entry name" value="Kinase-like_dom_sf"/>
</dbReference>
<dbReference type="SUPFAM" id="SSF49899">
    <property type="entry name" value="Concanavalin A-like lectins/glucanases"/>
    <property type="match status" value="1"/>
</dbReference>
<dbReference type="GO" id="GO:0005886">
    <property type="term" value="C:plasma membrane"/>
    <property type="evidence" value="ECO:0007669"/>
    <property type="project" value="UniProtKB-SubCell"/>
</dbReference>
<keyword evidence="23" id="KW-1185">Reference proteome</keyword>
<dbReference type="PROSITE" id="PS00107">
    <property type="entry name" value="PROTEIN_KINASE_ATP"/>
    <property type="match status" value="1"/>
</dbReference>
<dbReference type="Gene3D" id="2.60.120.200">
    <property type="match status" value="1"/>
</dbReference>
<dbReference type="GO" id="GO:0005524">
    <property type="term" value="F:ATP binding"/>
    <property type="evidence" value="ECO:0007669"/>
    <property type="project" value="UniProtKB-UniRule"/>
</dbReference>
<dbReference type="InterPro" id="IPR000719">
    <property type="entry name" value="Prot_kinase_dom"/>
</dbReference>
<dbReference type="CDD" id="cd14066">
    <property type="entry name" value="STKc_IRAK"/>
    <property type="match status" value="1"/>
</dbReference>
<comment type="caution">
    <text evidence="22">The sequence shown here is derived from an EMBL/GenBank/DDBJ whole genome shotgun (WGS) entry which is preliminary data.</text>
</comment>
<dbReference type="Gene3D" id="3.30.200.20">
    <property type="entry name" value="Phosphorylase Kinase, domain 1"/>
    <property type="match status" value="1"/>
</dbReference>
<dbReference type="OMA" id="VDYDGWS"/>
<comment type="similarity">
    <text evidence="2">In the N-terminal section; belongs to the leguminous lectin family.</text>
</comment>
<evidence type="ECO:0000256" key="4">
    <source>
        <dbReference type="ARBA" id="ARBA00012513"/>
    </source>
</evidence>
<dbReference type="Gene3D" id="1.10.510.10">
    <property type="entry name" value="Transferase(Phosphotransferase) domain 1"/>
    <property type="match status" value="1"/>
</dbReference>
<dbReference type="OrthoDB" id="1925696at2759"/>
<dbReference type="PROSITE" id="PS00307">
    <property type="entry name" value="LECTIN_LEGUME_BETA"/>
    <property type="match status" value="1"/>
</dbReference>
<evidence type="ECO:0000313" key="23">
    <source>
        <dbReference type="Proteomes" id="UP000655225"/>
    </source>
</evidence>
<proteinExistence type="inferred from homology"/>
<dbReference type="EMBL" id="JABCRI010000009">
    <property type="protein sequence ID" value="KAF8400650.1"/>
    <property type="molecule type" value="Genomic_DNA"/>
</dbReference>
<dbReference type="InterPro" id="IPR019825">
    <property type="entry name" value="Lectin_legB_Mn/Ca_BS"/>
</dbReference>
<keyword evidence="15 19" id="KW-0472">Membrane</keyword>
<protein>
    <recommendedName>
        <fullName evidence="4">non-specific serine/threonine protein kinase</fullName>
        <ecNumber evidence="4">2.7.11.1</ecNumber>
    </recommendedName>
</protein>
<keyword evidence="16" id="KW-0325">Glycoprotein</keyword>
<evidence type="ECO:0000256" key="9">
    <source>
        <dbReference type="ARBA" id="ARBA00022729"/>
    </source>
</evidence>
<dbReference type="Proteomes" id="UP000655225">
    <property type="component" value="Unassembled WGS sequence"/>
</dbReference>
<dbReference type="Pfam" id="PF00069">
    <property type="entry name" value="Pkinase"/>
    <property type="match status" value="1"/>
</dbReference>
<evidence type="ECO:0000256" key="14">
    <source>
        <dbReference type="ARBA" id="ARBA00022989"/>
    </source>
</evidence>
<dbReference type="GO" id="GO:0030246">
    <property type="term" value="F:carbohydrate binding"/>
    <property type="evidence" value="ECO:0007669"/>
    <property type="project" value="UniProtKB-KW"/>
</dbReference>
<dbReference type="AlphaFoldDB" id="A0A834Z7B3"/>
<evidence type="ECO:0000256" key="13">
    <source>
        <dbReference type="ARBA" id="ARBA00022840"/>
    </source>
</evidence>
<evidence type="ECO:0000256" key="10">
    <source>
        <dbReference type="ARBA" id="ARBA00022734"/>
    </source>
</evidence>
<feature type="chain" id="PRO_5032970216" description="non-specific serine/threonine protein kinase" evidence="20">
    <location>
        <begin position="31"/>
        <end position="676"/>
    </location>
</feature>
<evidence type="ECO:0000256" key="15">
    <source>
        <dbReference type="ARBA" id="ARBA00023136"/>
    </source>
</evidence>
<evidence type="ECO:0000256" key="11">
    <source>
        <dbReference type="ARBA" id="ARBA00022741"/>
    </source>
</evidence>
<evidence type="ECO:0000256" key="18">
    <source>
        <dbReference type="SAM" id="MobiDB-lite"/>
    </source>
</evidence>